<dbReference type="AlphaFoldDB" id="A0A1H6TD78"/>
<dbReference type="Gene3D" id="1.25.40.10">
    <property type="entry name" value="Tetratricopeptide repeat domain"/>
    <property type="match status" value="3"/>
</dbReference>
<dbReference type="SUPFAM" id="SSF53756">
    <property type="entry name" value="UDP-Glycosyltransferase/glycogen phosphorylase"/>
    <property type="match status" value="1"/>
</dbReference>
<dbReference type="InterPro" id="IPR019734">
    <property type="entry name" value="TPR_rpt"/>
</dbReference>
<accession>A0A1H6TD78</accession>
<name>A0A1H6TD78_9GAMM</name>
<dbReference type="Pfam" id="PF14559">
    <property type="entry name" value="TPR_19"/>
    <property type="match status" value="1"/>
</dbReference>
<keyword evidence="2" id="KW-1185">Reference proteome</keyword>
<dbReference type="InterPro" id="IPR011990">
    <property type="entry name" value="TPR-like_helical_dom_sf"/>
</dbReference>
<reference evidence="2" key="1">
    <citation type="submission" date="2016-10" db="EMBL/GenBank/DDBJ databases">
        <authorList>
            <person name="Varghese N."/>
            <person name="Submissions S."/>
        </authorList>
    </citation>
    <scope>NUCLEOTIDE SEQUENCE [LARGE SCALE GENOMIC DNA]</scope>
    <source>
        <strain evidence="2">DSM 7165</strain>
    </source>
</reference>
<sequence length="993" mass="114096">MPIQRLIQQAEHFLNQHEYVAAEQIYLSVLELDPQQIQALLGMSLLSLQCAQLKHAQKFVQQAQQILEQQASSTETQVALAWVRLQQLRIWQAQQAHQKVIDKALAWDAQDVNFLCLAAQSARMLGAWSQARSYLEQAQNQLPEHPLLQTEAYTLAYWQPATKDTQHQAAQDLLTLVRQQSQWTPLLIQASAAVIELELPQALEVLPPLLGRLHQLDPQHHEFLALYAGFQYLQGKTAEAEIYCQRALDICAINPWAYLVRARVYAQQHRYRDANAAWAKLLTWQPGRFEEAWQDAQIRYIQRRDAKDAFQRVLKIQPLDPSAGRYYALQAFMLAEEGQYAAGAKVVQGALQWVTQDQAELHALCAVLVLQPWLDALREGQKLKLTKTQKRLYQSYRTGTPPSSWLALNEYLQVLDAASEQKWPLAYQKMQAVLAAYPRLALYRKVFAYLAQRTERTQECIKILEALLEDFPKDVGTRQQLMRLYAHQGDDARVYQHERALVEFVPEYLQEAIQARLDREPENPRHLHDMAVLLAEQPQKRAKSLPWFTAYLAKKPQAINTHLKYAGVLRDLEDFPAALQVYEEIAQYAPEHPELWLGRARVYLADNQYAQAQACADQAYQLRADETSLTALAHIYQEIGVSAERVLSLHDEVVQLRPDASVARWNRALARLQYAQDYPSLQQAMQEYDHGFAAKTRKPWRQFKIPQWQGESLAGKTLLLWREQGVGDEIQASRYYAKVIAQIEAEGGHLILECTDRLLPLFRASFASARVRIQPERPNDDQTRTDLDYHFPVCSLIGLVTQASDFTYPPQVQAHYRFPEKWMHKWQTRIAALGSGLKIGLCWRSGMRNAQRNKHYATLEALAPLMQLPGVTWVNLTYSDYQQDLVEIKQNYGVDLHTWEDLDLKNDFAQVACMTSQLDLVISAASAPAPLSAASGTPVWCFAFGAQTPNTPPYYRMQGYPILYWCRHYSETYQHIFQRMADQLQKTKINFLP</sequence>
<dbReference type="EMBL" id="FNYH01000010">
    <property type="protein sequence ID" value="SEI77941.1"/>
    <property type="molecule type" value="Genomic_DNA"/>
</dbReference>
<dbReference type="SUPFAM" id="SSF48452">
    <property type="entry name" value="TPR-like"/>
    <property type="match status" value="4"/>
</dbReference>
<gene>
    <name evidence="1" type="ORF">SAMN05421831_11014</name>
</gene>
<dbReference type="PANTHER" id="PTHR12558:SF13">
    <property type="entry name" value="CELL DIVISION CYCLE PROTEIN 27 HOMOLOG"/>
    <property type="match status" value="1"/>
</dbReference>
<dbReference type="RefSeq" id="WP_093310953.1">
    <property type="nucleotide sequence ID" value="NZ_FNYH01000010.1"/>
</dbReference>
<proteinExistence type="predicted"/>
<dbReference type="PANTHER" id="PTHR12558">
    <property type="entry name" value="CELL DIVISION CYCLE 16,23,27"/>
    <property type="match status" value="1"/>
</dbReference>
<organism evidence="1 2">
    <name type="scientific">Allopseudospirillum japonicum</name>
    <dbReference type="NCBI Taxonomy" id="64971"/>
    <lineage>
        <taxon>Bacteria</taxon>
        <taxon>Pseudomonadati</taxon>
        <taxon>Pseudomonadota</taxon>
        <taxon>Gammaproteobacteria</taxon>
        <taxon>Oceanospirillales</taxon>
        <taxon>Oceanospirillaceae</taxon>
        <taxon>Allopseudospirillum</taxon>
    </lineage>
</organism>
<protein>
    <submittedName>
        <fullName evidence="1">Tetratricopeptide repeat-containing protein</fullName>
    </submittedName>
</protein>
<evidence type="ECO:0000313" key="1">
    <source>
        <dbReference type="EMBL" id="SEI77941.1"/>
    </source>
</evidence>
<dbReference type="STRING" id="64971.SAMN05421831_11014"/>
<dbReference type="Proteomes" id="UP000242999">
    <property type="component" value="Unassembled WGS sequence"/>
</dbReference>
<dbReference type="SMART" id="SM00028">
    <property type="entry name" value="TPR"/>
    <property type="match status" value="6"/>
</dbReference>
<evidence type="ECO:0000313" key="2">
    <source>
        <dbReference type="Proteomes" id="UP000242999"/>
    </source>
</evidence>